<dbReference type="VEuPathDB" id="VectorBase:MDOA013854"/>
<name>A0A1I8NCR1_MUSDO</name>
<evidence type="ECO:0000313" key="2">
    <source>
        <dbReference type="EnsemblMetazoa" id="MDOA013854-PA"/>
    </source>
</evidence>
<accession>A0A1I8NCR1</accession>
<feature type="transmembrane region" description="Helical" evidence="1">
    <location>
        <begin position="110"/>
        <end position="129"/>
    </location>
</feature>
<keyword evidence="1" id="KW-0812">Transmembrane</keyword>
<sequence length="146" mass="16405">MEMLTTQSLIIGSFGMAFCLACTAIEVRDLSIKLRRKDESQESHDKQKSFLNLAMYLGGALFSLLLIWGSLKEHHLAIIPALLCVVGALGFTLFYMGYNLIFIPFGHFEVLRTTVPLLGVQVLVFHILASTFGEMRRGAQTFYDRI</sequence>
<reference evidence="2" key="1">
    <citation type="submission" date="2020-05" db="UniProtKB">
        <authorList>
            <consortium name="EnsemblMetazoa"/>
        </authorList>
    </citation>
    <scope>IDENTIFICATION</scope>
    <source>
        <strain evidence="2">Aabys</strain>
    </source>
</reference>
<dbReference type="AlphaFoldDB" id="A0A1I8NCR1"/>
<keyword evidence="1" id="KW-1133">Transmembrane helix</keyword>
<dbReference type="VEuPathDB" id="VectorBase:MDOMA2_007676"/>
<feature type="transmembrane region" description="Helical" evidence="1">
    <location>
        <begin position="6"/>
        <end position="28"/>
    </location>
</feature>
<dbReference type="KEGG" id="mde:101895481"/>
<evidence type="ECO:0000256" key="1">
    <source>
        <dbReference type="SAM" id="Phobius"/>
    </source>
</evidence>
<dbReference type="EnsemblMetazoa" id="MDOA013854-RA">
    <property type="protein sequence ID" value="MDOA013854-PA"/>
    <property type="gene ID" value="MDOA013854"/>
</dbReference>
<feature type="transmembrane region" description="Helical" evidence="1">
    <location>
        <begin position="49"/>
        <end position="71"/>
    </location>
</feature>
<feature type="transmembrane region" description="Helical" evidence="1">
    <location>
        <begin position="77"/>
        <end position="98"/>
    </location>
</feature>
<gene>
    <name evidence="2" type="primary">101895481</name>
</gene>
<protein>
    <submittedName>
        <fullName evidence="2">Uncharacterized protein</fullName>
    </submittedName>
</protein>
<keyword evidence="1" id="KW-0472">Membrane</keyword>
<organism evidence="2">
    <name type="scientific">Musca domestica</name>
    <name type="common">House fly</name>
    <dbReference type="NCBI Taxonomy" id="7370"/>
    <lineage>
        <taxon>Eukaryota</taxon>
        <taxon>Metazoa</taxon>
        <taxon>Ecdysozoa</taxon>
        <taxon>Arthropoda</taxon>
        <taxon>Hexapoda</taxon>
        <taxon>Insecta</taxon>
        <taxon>Pterygota</taxon>
        <taxon>Neoptera</taxon>
        <taxon>Endopterygota</taxon>
        <taxon>Diptera</taxon>
        <taxon>Brachycera</taxon>
        <taxon>Muscomorpha</taxon>
        <taxon>Muscoidea</taxon>
        <taxon>Muscidae</taxon>
        <taxon>Musca</taxon>
    </lineage>
</organism>
<proteinExistence type="predicted"/>
<dbReference type="RefSeq" id="XP_005183317.2">
    <property type="nucleotide sequence ID" value="XM_005183260.4"/>
</dbReference>